<proteinExistence type="inferred from homology"/>
<keyword evidence="4" id="KW-1003">Cell membrane</keyword>
<evidence type="ECO:0000313" key="10">
    <source>
        <dbReference type="EMBL" id="GGA74002.1"/>
    </source>
</evidence>
<accession>A0A8J2U4A0</accession>
<evidence type="ECO:0000313" key="11">
    <source>
        <dbReference type="Proteomes" id="UP000619743"/>
    </source>
</evidence>
<evidence type="ECO:0000256" key="9">
    <source>
        <dbReference type="SAM" id="Phobius"/>
    </source>
</evidence>
<reference evidence="11" key="1">
    <citation type="journal article" date="2019" name="Int. J. Syst. Evol. Microbiol.">
        <title>The Global Catalogue of Microorganisms (GCM) 10K type strain sequencing project: providing services to taxonomists for standard genome sequencing and annotation.</title>
        <authorList>
            <consortium name="The Broad Institute Genomics Platform"/>
            <consortium name="The Broad Institute Genome Sequencing Center for Infectious Disease"/>
            <person name="Wu L."/>
            <person name="Ma J."/>
        </authorList>
    </citation>
    <scope>NUCLEOTIDE SEQUENCE [LARGE SCALE GENOMIC DNA]</scope>
    <source>
        <strain evidence="11">CGMCC 1.10130</strain>
    </source>
</reference>
<evidence type="ECO:0000256" key="3">
    <source>
        <dbReference type="ARBA" id="ARBA00018831"/>
    </source>
</evidence>
<dbReference type="NCBIfam" id="NF002493">
    <property type="entry name" value="PRK01816.1"/>
    <property type="match status" value="1"/>
</dbReference>
<keyword evidence="7 9" id="KW-1133">Transmembrane helix</keyword>
<gene>
    <name evidence="10" type="ORF">GCM10011369_14800</name>
</gene>
<dbReference type="GO" id="GO:0005886">
    <property type="term" value="C:plasma membrane"/>
    <property type="evidence" value="ECO:0007669"/>
    <property type="project" value="UniProtKB-SubCell"/>
</dbReference>
<dbReference type="Proteomes" id="UP000619743">
    <property type="component" value="Unassembled WGS sequence"/>
</dbReference>
<dbReference type="EMBL" id="BMDX01000005">
    <property type="protein sequence ID" value="GGA74002.1"/>
    <property type="molecule type" value="Genomic_DNA"/>
</dbReference>
<protein>
    <recommendedName>
        <fullName evidence="3">UPF0208 membrane protein YfbV</fullName>
    </recommendedName>
</protein>
<evidence type="ECO:0000256" key="2">
    <source>
        <dbReference type="ARBA" id="ARBA00009474"/>
    </source>
</evidence>
<evidence type="ECO:0000256" key="6">
    <source>
        <dbReference type="ARBA" id="ARBA00022692"/>
    </source>
</evidence>
<organism evidence="10 11">
    <name type="scientific">Neiella marina</name>
    <dbReference type="NCBI Taxonomy" id="508461"/>
    <lineage>
        <taxon>Bacteria</taxon>
        <taxon>Pseudomonadati</taxon>
        <taxon>Pseudomonadota</taxon>
        <taxon>Gammaproteobacteria</taxon>
        <taxon>Alteromonadales</taxon>
        <taxon>Echinimonadaceae</taxon>
        <taxon>Neiella</taxon>
    </lineage>
</organism>
<evidence type="ECO:0000256" key="1">
    <source>
        <dbReference type="ARBA" id="ARBA00004429"/>
    </source>
</evidence>
<dbReference type="InterPro" id="IPR007334">
    <property type="entry name" value="UPF0208"/>
</dbReference>
<keyword evidence="8 9" id="KW-0472">Membrane</keyword>
<evidence type="ECO:0000256" key="8">
    <source>
        <dbReference type="ARBA" id="ARBA00023136"/>
    </source>
</evidence>
<dbReference type="Pfam" id="PF04217">
    <property type="entry name" value="DUF412"/>
    <property type="match status" value="1"/>
</dbReference>
<feature type="transmembrane region" description="Helical" evidence="9">
    <location>
        <begin position="51"/>
        <end position="69"/>
    </location>
</feature>
<feature type="transmembrane region" description="Helical" evidence="9">
    <location>
        <begin position="75"/>
        <end position="94"/>
    </location>
</feature>
<keyword evidence="5" id="KW-0997">Cell inner membrane</keyword>
<evidence type="ECO:0000256" key="5">
    <source>
        <dbReference type="ARBA" id="ARBA00022519"/>
    </source>
</evidence>
<name>A0A8J2U4A0_9GAMM</name>
<evidence type="ECO:0000256" key="7">
    <source>
        <dbReference type="ARBA" id="ARBA00022989"/>
    </source>
</evidence>
<keyword evidence="6 9" id="KW-0812">Transmembrane</keyword>
<comment type="similarity">
    <text evidence="2">Belongs to the UPF0208 family.</text>
</comment>
<comment type="caution">
    <text evidence="10">The sequence shown here is derived from an EMBL/GenBank/DDBJ whole genome shotgun (WGS) entry which is preliminary data.</text>
</comment>
<evidence type="ECO:0000256" key="4">
    <source>
        <dbReference type="ARBA" id="ARBA00022475"/>
    </source>
</evidence>
<dbReference type="AlphaFoldDB" id="A0A8J2U4A0"/>
<comment type="subcellular location">
    <subcellularLocation>
        <location evidence="1">Cell inner membrane</location>
        <topology evidence="1">Multi-pass membrane protein</topology>
    </subcellularLocation>
</comment>
<keyword evidence="11" id="KW-1185">Reference proteome</keyword>
<sequence length="156" mass="17610">MKGRRVNGDGMKFTQVFVDGQDYMRAWPMRAELAVLMPENRIIDLTRKAQVWIPLFAVLTVSLPIGLGLPEMVPSAIASALLMLSLPLQGLFWLGKRSQAPLPPGLRSWYRDLHQSMAEQGCQQVPKVASTPKFYDLAVTLKHAFEKLEQFIQSDR</sequence>